<dbReference type="Pfam" id="PF13100">
    <property type="entry name" value="OstA_2"/>
    <property type="match status" value="1"/>
</dbReference>
<keyword evidence="1" id="KW-0732">Signal</keyword>
<proteinExistence type="predicted"/>
<feature type="region of interest" description="Disordered" evidence="2">
    <location>
        <begin position="552"/>
        <end position="576"/>
    </location>
</feature>
<comment type="caution">
    <text evidence="5">The sequence shown here is derived from an EMBL/GenBank/DDBJ whole genome shotgun (WGS) entry which is preliminary data.</text>
</comment>
<dbReference type="Gene3D" id="2.60.450.10">
    <property type="entry name" value="Lipopolysaccharide (LPS) transport protein A like domain"/>
    <property type="match status" value="2"/>
</dbReference>
<feature type="compositionally biased region" description="Pro residues" evidence="2">
    <location>
        <begin position="565"/>
        <end position="576"/>
    </location>
</feature>
<organism evidence="5 6">
    <name type="scientific">Hallella seregens ATCC 51272</name>
    <dbReference type="NCBI Taxonomy" id="1336250"/>
    <lineage>
        <taxon>Bacteria</taxon>
        <taxon>Pseudomonadati</taxon>
        <taxon>Bacteroidota</taxon>
        <taxon>Bacteroidia</taxon>
        <taxon>Bacteroidales</taxon>
        <taxon>Prevotellaceae</taxon>
        <taxon>Hallella</taxon>
    </lineage>
</organism>
<name>A0ABV5ZMH3_9BACT</name>
<evidence type="ECO:0000313" key="6">
    <source>
        <dbReference type="Proteomes" id="UP001589688"/>
    </source>
</evidence>
<keyword evidence="3" id="KW-0812">Transmembrane</keyword>
<feature type="domain" description="Organic solvent tolerance-like N-terminal" evidence="4">
    <location>
        <begin position="44"/>
        <end position="201"/>
    </location>
</feature>
<protein>
    <submittedName>
        <fullName evidence="5">OstA-like protein</fullName>
    </submittedName>
</protein>
<evidence type="ECO:0000256" key="2">
    <source>
        <dbReference type="SAM" id="MobiDB-lite"/>
    </source>
</evidence>
<evidence type="ECO:0000259" key="4">
    <source>
        <dbReference type="Pfam" id="PF13100"/>
    </source>
</evidence>
<feature type="transmembrane region" description="Helical" evidence="3">
    <location>
        <begin position="12"/>
        <end position="33"/>
    </location>
</feature>
<keyword evidence="6" id="KW-1185">Reference proteome</keyword>
<dbReference type="EMBL" id="JBHLZF010000002">
    <property type="protein sequence ID" value="MFB9898591.1"/>
    <property type="molecule type" value="Genomic_DNA"/>
</dbReference>
<keyword evidence="3" id="KW-1133">Transmembrane helix</keyword>
<evidence type="ECO:0000313" key="5">
    <source>
        <dbReference type="EMBL" id="MFB9898591.1"/>
    </source>
</evidence>
<evidence type="ECO:0000256" key="3">
    <source>
        <dbReference type="SAM" id="Phobius"/>
    </source>
</evidence>
<dbReference type="Proteomes" id="UP001589688">
    <property type="component" value="Unassembled WGS sequence"/>
</dbReference>
<evidence type="ECO:0000256" key="1">
    <source>
        <dbReference type="ARBA" id="ARBA00022729"/>
    </source>
</evidence>
<reference evidence="5 6" key="1">
    <citation type="submission" date="2024-09" db="EMBL/GenBank/DDBJ databases">
        <authorList>
            <person name="Sun Q."/>
            <person name="Mori K."/>
        </authorList>
    </citation>
    <scope>NUCLEOTIDE SEQUENCE [LARGE SCALE GENOMIC DNA]</scope>
    <source>
        <strain evidence="5 6">ATCC 51272</strain>
    </source>
</reference>
<dbReference type="PANTHER" id="PTHR36504">
    <property type="entry name" value="LIPOPOLYSACCHARIDE EXPORT SYSTEM PROTEIN LPTA"/>
    <property type="match status" value="1"/>
</dbReference>
<sequence length="576" mass="66146">MTFQHNDNVLKHGHRVIIVMVLCFFVLGLAMAAGRKARRKPVEDRVYLLHADELRYDVYGPNPDAQIVKGHVSFRHQGSRLTCDSAYFYQATNSVRAFGHVYFREGDTLSLTCDRAWYDGGEQMMEARQNVVLRHRQQTLYTDSLNYDRLYEYAYFFNGGRLIDGKSRLSSDWGEYHTATRMAKFCLDVQLQTPKNRVSTDTLYYDTRLSRAHVLGLYTADKGRGAVGPSIIRGTTNTVTTTDAYFNTKTDHAELFGRSTVVDKEKTITGDTLYYDSQTGRNRGFGNVVYVDTKNKNTLTCDEVVYNEKTGRGYATRRALVTDYSQPDTLYMHADTLRIETFNINTDSVYRKVHCYPHVRAYRVDVQGVCDSLVFSSKDSCLTMYRDPIVWNGTRQLVGEVIKVYMNDSTIREAHVLGQALSVEQLPDSIHYNQVSSRDMFAYFRQGNIRRSDAVANVRAVYYPMDDKDSTLIGLNYTETDTMKMFLSDQRRLERIWMPKAQGTLYPMTQIPPDKPRLDCFVWFDYIRPVSKDDVFRWRGKAQGTEMKRIERHAAPLQRLKPAGVPAPAPPEGARP</sequence>
<dbReference type="InterPro" id="IPR052037">
    <property type="entry name" value="LPS_export_LptA"/>
</dbReference>
<dbReference type="RefSeq" id="WP_027952384.1">
    <property type="nucleotide sequence ID" value="NZ_JADU01000017.1"/>
</dbReference>
<keyword evidence="3" id="KW-0472">Membrane</keyword>
<gene>
    <name evidence="5" type="ORF">ACFFK8_12505</name>
</gene>
<accession>A0ABV5ZMH3</accession>
<dbReference type="PANTHER" id="PTHR36504:SF1">
    <property type="entry name" value="LIPOPOLYSACCHARIDE EXPORT SYSTEM PROTEIN LPTA"/>
    <property type="match status" value="1"/>
</dbReference>
<dbReference type="InterPro" id="IPR005653">
    <property type="entry name" value="OstA-like_N"/>
</dbReference>